<dbReference type="Pfam" id="PF02485">
    <property type="entry name" value="Branch"/>
    <property type="match status" value="1"/>
</dbReference>
<dbReference type="GO" id="GO:0016757">
    <property type="term" value="F:glycosyltransferase activity"/>
    <property type="evidence" value="ECO:0007669"/>
    <property type="project" value="UniProtKB-KW"/>
</dbReference>
<evidence type="ECO:0000256" key="2">
    <source>
        <dbReference type="ARBA" id="ARBA00022676"/>
    </source>
</evidence>
<dbReference type="InParanoid" id="E3LQW8"/>
<reference evidence="6" key="1">
    <citation type="submission" date="2007-07" db="EMBL/GenBank/DDBJ databases">
        <title>PCAP assembly of the Caenorhabditis remanei genome.</title>
        <authorList>
            <consortium name="The Caenorhabditis remanei Sequencing Consortium"/>
            <person name="Wilson R.K."/>
        </authorList>
    </citation>
    <scope>NUCLEOTIDE SEQUENCE [LARGE SCALE GENOMIC DNA]</scope>
    <source>
        <strain evidence="6">PB4641</strain>
    </source>
</reference>
<protein>
    <submittedName>
        <fullName evidence="6">Uncharacterized protein</fullName>
    </submittedName>
</protein>
<organism evidence="7">
    <name type="scientific">Caenorhabditis remanei</name>
    <name type="common">Caenorhabditis vulgaris</name>
    <dbReference type="NCBI Taxonomy" id="31234"/>
    <lineage>
        <taxon>Eukaryota</taxon>
        <taxon>Metazoa</taxon>
        <taxon>Ecdysozoa</taxon>
        <taxon>Nematoda</taxon>
        <taxon>Chromadorea</taxon>
        <taxon>Rhabditida</taxon>
        <taxon>Rhabditina</taxon>
        <taxon>Rhabditomorpha</taxon>
        <taxon>Rhabditoidea</taxon>
        <taxon>Rhabditidae</taxon>
        <taxon>Peloderinae</taxon>
        <taxon>Caenorhabditis</taxon>
    </lineage>
</organism>
<keyword evidence="5" id="KW-0325">Glycoprotein</keyword>
<keyword evidence="4" id="KW-0472">Membrane</keyword>
<dbReference type="eggNOG" id="KOG0799">
    <property type="taxonomic scope" value="Eukaryota"/>
</dbReference>
<name>E3LQW8_CAERE</name>
<dbReference type="PANTHER" id="PTHR46671">
    <property type="entry name" value="PROTEIN CBG11221"/>
    <property type="match status" value="1"/>
</dbReference>
<dbReference type="Proteomes" id="UP000008281">
    <property type="component" value="Unassembled WGS sequence"/>
</dbReference>
<dbReference type="STRING" id="31234.E3LQW8"/>
<dbReference type="AlphaFoldDB" id="E3LQW8"/>
<evidence type="ECO:0000313" key="7">
    <source>
        <dbReference type="Proteomes" id="UP000008281"/>
    </source>
</evidence>
<evidence type="ECO:0000256" key="3">
    <source>
        <dbReference type="ARBA" id="ARBA00022679"/>
    </source>
</evidence>
<dbReference type="GO" id="GO:0016020">
    <property type="term" value="C:membrane"/>
    <property type="evidence" value="ECO:0007669"/>
    <property type="project" value="UniProtKB-SubCell"/>
</dbReference>
<dbReference type="InterPro" id="IPR003406">
    <property type="entry name" value="Glyco_trans_14"/>
</dbReference>
<dbReference type="HOGENOM" id="CLU_032341_2_0_1"/>
<evidence type="ECO:0000256" key="4">
    <source>
        <dbReference type="ARBA" id="ARBA00023136"/>
    </source>
</evidence>
<gene>
    <name evidence="6" type="ORF">CRE_26232</name>
</gene>
<evidence type="ECO:0000313" key="6">
    <source>
        <dbReference type="EMBL" id="EFP07420.1"/>
    </source>
</evidence>
<keyword evidence="2" id="KW-0328">Glycosyltransferase</keyword>
<evidence type="ECO:0000256" key="5">
    <source>
        <dbReference type="ARBA" id="ARBA00023180"/>
    </source>
</evidence>
<evidence type="ECO:0000256" key="1">
    <source>
        <dbReference type="ARBA" id="ARBA00004606"/>
    </source>
</evidence>
<keyword evidence="7" id="KW-1185">Reference proteome</keyword>
<dbReference type="OMA" id="RQCIDVY"/>
<accession>E3LQW8</accession>
<dbReference type="FunCoup" id="E3LQW8">
    <property type="interactions" value="158"/>
</dbReference>
<proteinExistence type="predicted"/>
<comment type="subcellular location">
    <subcellularLocation>
        <location evidence="1">Membrane</location>
        <topology evidence="1">Single-pass type II membrane protein</topology>
    </subcellularLocation>
</comment>
<dbReference type="EMBL" id="DS268413">
    <property type="protein sequence ID" value="EFP07420.1"/>
    <property type="molecule type" value="Genomic_DNA"/>
</dbReference>
<dbReference type="OrthoDB" id="2019572at2759"/>
<sequence length="469" mass="55765">MCSKFSRTFFLLLTMLVCTMVIFSMAPRMTMSFWSSTKNNILWRRKEAEHLDCGRVLRNDKKYIENFTGDNRISIVTNLKYLDMSCDAIQNRIIPFNFHLRPLKVGVVFARVVYKDYEFLEKQVQMSYHPQNIFCFFIDSKSDSDFKWRMRRLGRCLPNIHVMDGMLENRRRRISVRSISEELPIDSAGHNMNMAHYKCMEKMVKIPNWGYFVLMQNHDVIGKTVYEISKIFDILDGANDIDIDKEFGRIEERFEWDLKTLRLFRDESMYTSSFLNNSLRISKGSVQGSLSREAVEWMVKTVNPRVYLDQWNKGKYGVDEQWISTFQANEFLEMPGHFTDQCLKETGNKTDFITRWSKWSWSDEMGEKCGSKYVRHGVCIMGIEELPVIARMPNIMFNKMMPLFDYSIVECTAELIYNRTFLGQEDHPLEEDYYASMINVYYHKHHLETDYVLNCTPSYELWRFKKYPL</sequence>
<keyword evidence="3" id="KW-0808">Transferase</keyword>
<dbReference type="PANTHER" id="PTHR46671:SF7">
    <property type="entry name" value="CORE-2_I-BRANCHING ENZYME"/>
    <property type="match status" value="1"/>
</dbReference>